<evidence type="ECO:0000256" key="5">
    <source>
        <dbReference type="ARBA" id="ARBA00023136"/>
    </source>
</evidence>
<name>A0A0U4WV72_9MICO</name>
<reference evidence="9 10" key="2">
    <citation type="submission" date="2016-01" db="EMBL/GenBank/DDBJ databases">
        <title>Microcella alkaliphila JAM AC0309 whole genome shotgun sequence.</title>
        <authorList>
            <person name="Kurata A."/>
            <person name="Hirose Y."/>
            <person name="Kishimoto N."/>
            <person name="Kobayashi T."/>
        </authorList>
    </citation>
    <scope>NUCLEOTIDE SEQUENCE [LARGE SCALE GENOMIC DNA]</scope>
    <source>
        <strain evidence="9 10">JAM AC0309</strain>
    </source>
</reference>
<dbReference type="InterPro" id="IPR037185">
    <property type="entry name" value="EmrE-like"/>
</dbReference>
<feature type="transmembrane region" description="Helical" evidence="7">
    <location>
        <begin position="138"/>
        <end position="160"/>
    </location>
</feature>
<evidence type="ECO:0000256" key="1">
    <source>
        <dbReference type="ARBA" id="ARBA00004141"/>
    </source>
</evidence>
<evidence type="ECO:0000256" key="2">
    <source>
        <dbReference type="ARBA" id="ARBA00007362"/>
    </source>
</evidence>
<evidence type="ECO:0000256" key="6">
    <source>
        <dbReference type="SAM" id="MobiDB-lite"/>
    </source>
</evidence>
<dbReference type="KEGG" id="malk:MalAC0309_0885"/>
<dbReference type="EMBL" id="AP017315">
    <property type="protein sequence ID" value="BAU31751.1"/>
    <property type="molecule type" value="Genomic_DNA"/>
</dbReference>
<evidence type="ECO:0000313" key="10">
    <source>
        <dbReference type="Proteomes" id="UP000218965"/>
    </source>
</evidence>
<dbReference type="PANTHER" id="PTHR32322">
    <property type="entry name" value="INNER MEMBRANE TRANSPORTER"/>
    <property type="match status" value="1"/>
</dbReference>
<feature type="transmembrane region" description="Helical" evidence="7">
    <location>
        <begin position="113"/>
        <end position="132"/>
    </location>
</feature>
<evidence type="ECO:0000256" key="7">
    <source>
        <dbReference type="SAM" id="Phobius"/>
    </source>
</evidence>
<comment type="similarity">
    <text evidence="2">Belongs to the EamA transporter family.</text>
</comment>
<keyword evidence="3 7" id="KW-0812">Transmembrane</keyword>
<feature type="transmembrane region" description="Helical" evidence="7">
    <location>
        <begin position="57"/>
        <end position="79"/>
    </location>
</feature>
<dbReference type="Proteomes" id="UP000218965">
    <property type="component" value="Chromosome"/>
</dbReference>
<reference evidence="10" key="1">
    <citation type="submission" date="2015-12" db="EMBL/GenBank/DDBJ databases">
        <authorList>
            <person name="Shamseldin A."/>
            <person name="Moawad H."/>
            <person name="Abd El-Rahim W.M."/>
            <person name="Sadowsky M.J."/>
        </authorList>
    </citation>
    <scope>NUCLEOTIDE SEQUENCE [LARGE SCALE GENOMIC DNA]</scope>
    <source>
        <strain evidence="10">JAM AC0309</strain>
    </source>
</reference>
<dbReference type="AlphaFoldDB" id="A0A0U4WV72"/>
<feature type="transmembrane region" description="Helical" evidence="7">
    <location>
        <begin position="258"/>
        <end position="275"/>
    </location>
</feature>
<sequence>MLAQLFWASNFVVAALVVDEFSPIELTWLRWVGAAPILVLVAWWLEKPSWRAAVREWPLHTLQAILGMVGYTLFLYAALATTSPVTASVISAINPAIIALAAVVLLGERILKLGVFGIIISTVGVLIVVFSGSTEGGLVFSPGDLLMLGAISVWTAYVIISRRVTTPPITATAVQAALSIVVMLPLLAIFGAPGLTSGVSAEAWFGLAWIIVFPSALAYLFWNIAVTNLGPSKTGVFLNLLPVFTAVIALAFGDVITIGQAVGGAIVLTGVFLTTRPGATRGADAAHPPTGPVATAAPAPPADPAEVSAEVSAASSGAPDAPAAPEPPRS</sequence>
<dbReference type="GO" id="GO:0016020">
    <property type="term" value="C:membrane"/>
    <property type="evidence" value="ECO:0007669"/>
    <property type="project" value="UniProtKB-SubCell"/>
</dbReference>
<dbReference type="Pfam" id="PF00892">
    <property type="entry name" value="EamA"/>
    <property type="match status" value="2"/>
</dbReference>
<evidence type="ECO:0000313" key="9">
    <source>
        <dbReference type="EMBL" id="BAU31751.1"/>
    </source>
</evidence>
<dbReference type="InterPro" id="IPR050638">
    <property type="entry name" value="AA-Vitamin_Transporters"/>
</dbReference>
<evidence type="ECO:0000259" key="8">
    <source>
        <dbReference type="Pfam" id="PF00892"/>
    </source>
</evidence>
<evidence type="ECO:0000256" key="4">
    <source>
        <dbReference type="ARBA" id="ARBA00022989"/>
    </source>
</evidence>
<feature type="transmembrane region" description="Helical" evidence="7">
    <location>
        <begin position="234"/>
        <end position="252"/>
    </location>
</feature>
<feature type="transmembrane region" description="Helical" evidence="7">
    <location>
        <begin position="172"/>
        <end position="191"/>
    </location>
</feature>
<feature type="domain" description="EamA" evidence="8">
    <location>
        <begin position="142"/>
        <end position="275"/>
    </location>
</feature>
<proteinExistence type="inferred from homology"/>
<dbReference type="InterPro" id="IPR000620">
    <property type="entry name" value="EamA_dom"/>
</dbReference>
<dbReference type="PANTHER" id="PTHR32322:SF2">
    <property type="entry name" value="EAMA DOMAIN-CONTAINING PROTEIN"/>
    <property type="match status" value="1"/>
</dbReference>
<protein>
    <recommendedName>
        <fullName evidence="8">EamA domain-containing protein</fullName>
    </recommendedName>
</protein>
<organism evidence="9 10">
    <name type="scientific">Microcella alkaliphila</name>
    <dbReference type="NCBI Taxonomy" id="279828"/>
    <lineage>
        <taxon>Bacteria</taxon>
        <taxon>Bacillati</taxon>
        <taxon>Actinomycetota</taxon>
        <taxon>Actinomycetes</taxon>
        <taxon>Micrococcales</taxon>
        <taxon>Microbacteriaceae</taxon>
        <taxon>Microcella</taxon>
    </lineage>
</organism>
<keyword evidence="4 7" id="KW-1133">Transmembrane helix</keyword>
<feature type="transmembrane region" description="Helical" evidence="7">
    <location>
        <begin position="28"/>
        <end position="45"/>
    </location>
</feature>
<feature type="transmembrane region" description="Helical" evidence="7">
    <location>
        <begin position="85"/>
        <end position="106"/>
    </location>
</feature>
<feature type="transmembrane region" description="Helical" evidence="7">
    <location>
        <begin position="203"/>
        <end position="222"/>
    </location>
</feature>
<feature type="compositionally biased region" description="Low complexity" evidence="6">
    <location>
        <begin position="304"/>
        <end position="321"/>
    </location>
</feature>
<dbReference type="SUPFAM" id="SSF103481">
    <property type="entry name" value="Multidrug resistance efflux transporter EmrE"/>
    <property type="match status" value="2"/>
</dbReference>
<feature type="domain" description="EamA" evidence="8">
    <location>
        <begin position="1"/>
        <end position="129"/>
    </location>
</feature>
<feature type="region of interest" description="Disordered" evidence="6">
    <location>
        <begin position="280"/>
        <end position="330"/>
    </location>
</feature>
<evidence type="ECO:0000256" key="3">
    <source>
        <dbReference type="ARBA" id="ARBA00022692"/>
    </source>
</evidence>
<feature type="compositionally biased region" description="Low complexity" evidence="6">
    <location>
        <begin position="285"/>
        <end position="297"/>
    </location>
</feature>
<keyword evidence="5 7" id="KW-0472">Membrane</keyword>
<accession>A0A0U4WV72</accession>
<gene>
    <name evidence="9" type="ORF">MalAC0309_0885</name>
</gene>
<comment type="subcellular location">
    <subcellularLocation>
        <location evidence="1">Membrane</location>
        <topology evidence="1">Multi-pass membrane protein</topology>
    </subcellularLocation>
</comment>